<dbReference type="GO" id="GO:0035556">
    <property type="term" value="P:intracellular signal transduction"/>
    <property type="evidence" value="ECO:0007669"/>
    <property type="project" value="TreeGrafter"/>
</dbReference>
<dbReference type="FunFam" id="3.30.505.10:FF:000008">
    <property type="entry name" value="SH2B adapter protein 1 isoform 2"/>
    <property type="match status" value="1"/>
</dbReference>
<evidence type="ECO:0000256" key="4">
    <source>
        <dbReference type="PROSITE-ProRule" id="PRU00191"/>
    </source>
</evidence>
<proteinExistence type="inferred from homology"/>
<organism evidence="7 8">
    <name type="scientific">Eptatretus burgeri</name>
    <name type="common">Inshore hagfish</name>
    <dbReference type="NCBI Taxonomy" id="7764"/>
    <lineage>
        <taxon>Eukaryota</taxon>
        <taxon>Metazoa</taxon>
        <taxon>Chordata</taxon>
        <taxon>Craniata</taxon>
        <taxon>Vertebrata</taxon>
        <taxon>Cyclostomata</taxon>
        <taxon>Myxini</taxon>
        <taxon>Myxiniformes</taxon>
        <taxon>Myxinidae</taxon>
        <taxon>Eptatretinae</taxon>
        <taxon>Eptatretus</taxon>
    </lineage>
</organism>
<feature type="region of interest" description="Disordered" evidence="5">
    <location>
        <begin position="1"/>
        <end position="68"/>
    </location>
</feature>
<dbReference type="InterPro" id="IPR036290">
    <property type="entry name" value="Phe_ZIP_sf"/>
</dbReference>
<dbReference type="Gene3D" id="2.30.29.30">
    <property type="entry name" value="Pleckstrin-homology domain (PH domain)/Phosphotyrosine-binding domain (PTB)"/>
    <property type="match status" value="1"/>
</dbReference>
<feature type="compositionally biased region" description="Polar residues" evidence="5">
    <location>
        <begin position="734"/>
        <end position="758"/>
    </location>
</feature>
<dbReference type="GeneTree" id="ENSGT00950000183191"/>
<feature type="compositionally biased region" description="Pro residues" evidence="5">
    <location>
        <begin position="41"/>
        <end position="58"/>
    </location>
</feature>
<keyword evidence="3 4" id="KW-0727">SH2 domain</keyword>
<evidence type="ECO:0000256" key="2">
    <source>
        <dbReference type="ARBA" id="ARBA00022553"/>
    </source>
</evidence>
<feature type="compositionally biased region" description="Basic and acidic residues" evidence="5">
    <location>
        <begin position="774"/>
        <end position="786"/>
    </location>
</feature>
<reference evidence="7" key="2">
    <citation type="submission" date="2025-09" db="UniProtKB">
        <authorList>
            <consortium name="Ensembl"/>
        </authorList>
    </citation>
    <scope>IDENTIFICATION</scope>
</reference>
<feature type="domain" description="SH2" evidence="6">
    <location>
        <begin position="548"/>
        <end position="650"/>
    </location>
</feature>
<dbReference type="SMART" id="SM00252">
    <property type="entry name" value="SH2"/>
    <property type="match status" value="1"/>
</dbReference>
<accession>A0A8C4WUY5</accession>
<dbReference type="InterPro" id="IPR030523">
    <property type="entry name" value="SH2B"/>
</dbReference>
<evidence type="ECO:0000256" key="1">
    <source>
        <dbReference type="ARBA" id="ARBA00010220"/>
    </source>
</evidence>
<reference evidence="7" key="1">
    <citation type="submission" date="2025-08" db="UniProtKB">
        <authorList>
            <consortium name="Ensembl"/>
        </authorList>
    </citation>
    <scope>IDENTIFICATION</scope>
</reference>
<sequence length="803" mass="87809">MVQEATMNGSPEENTTNRICPVTPPSATLAPPFNPISTPLRPDPAPPAQLLYSPPPRQPTGGDEKPNWSAGDSVAWRLFCERHARSAAANFAQQVCVFAEKELPLQDHGVKGQPFGPLAQLSLSNHFTQAFLRHFTHELGHARSLQCRNNNDGNEDFANVGRSSVASPDAPIESDMSPWSGRMHTLEWDMYAPCGKVTHERTVRPVSADFTCVAERPPLARLTNLCPRSRTVPKAHSTDDVLDVRPEITKAGTTMVRSRQGEGHRLLKRFSLRNVGRSMRGLLRRKSSSDSLGSGVTGTGGNGASSIGERTSSDSWSRRFEQLQLTGRSHSVDLQLPMLPGAEQAVCVVYESTVNLARADKASSPGRLHWQRYIAALRRNGQSFCLDFHVPAKTGYPKLSIPCETVTEVRQATVTELPEHTRAVVLKVTDSIEYIMEAADPAQGLTWLEKLLDATRLGLYEDRDRSWRDDGMSNQDFMMSAGTPGLGDPESLANLPPLPDSFGSSELLPPPTSLGDNLSSRTRPFQLPVDATTEFLQDGPHPLTTFPWFHGTLSRLRAAQLVLARGPSGHGVFLVRQSETRRGEYVLTFNFQGRAKHLRLSLAEEGQCRVQHLWFQTILDMLEHFRLHPIPLESGGTADVTLTNYVLAPLSLGSHGADANPECLSTSSQLPAPEDGLDLSHYSLGSSPGEATVDGCPLSQNLTQPAMQVQSDLLSEPDAEPDMPPVGLTVPSVPLQQDTNARSIASTRSVSEQPPGQSRQDRDSPLASTSSVGEDYHEVDMDRQREGGMAGRLRAVDNQYSFM</sequence>
<dbReference type="InterPro" id="IPR035057">
    <property type="entry name" value="SH2B1_SH2"/>
</dbReference>
<dbReference type="Pfam" id="PF00017">
    <property type="entry name" value="SH2"/>
    <property type="match status" value="1"/>
</dbReference>
<feature type="region of interest" description="Disordered" evidence="5">
    <location>
        <begin position="283"/>
        <end position="315"/>
    </location>
</feature>
<dbReference type="InterPro" id="IPR011993">
    <property type="entry name" value="PH-like_dom_sf"/>
</dbReference>
<dbReference type="Pfam" id="PF08916">
    <property type="entry name" value="Phe_ZIP"/>
    <property type="match status" value="1"/>
</dbReference>
<dbReference type="Gene3D" id="6.10.140.110">
    <property type="match status" value="1"/>
</dbReference>
<dbReference type="GO" id="GO:0005068">
    <property type="term" value="F:transmembrane receptor protein tyrosine kinase adaptor activity"/>
    <property type="evidence" value="ECO:0007669"/>
    <property type="project" value="TreeGrafter"/>
</dbReference>
<dbReference type="InterPro" id="IPR015012">
    <property type="entry name" value="Phe_ZIP"/>
</dbReference>
<evidence type="ECO:0000256" key="5">
    <source>
        <dbReference type="SAM" id="MobiDB-lite"/>
    </source>
</evidence>
<dbReference type="CDD" id="cd10346">
    <property type="entry name" value="SH2_SH2B_family"/>
    <property type="match status" value="1"/>
</dbReference>
<name>A0A8C4WUY5_EPTBU</name>
<dbReference type="GO" id="GO:0005886">
    <property type="term" value="C:plasma membrane"/>
    <property type="evidence" value="ECO:0007669"/>
    <property type="project" value="TreeGrafter"/>
</dbReference>
<evidence type="ECO:0000259" key="6">
    <source>
        <dbReference type="PROSITE" id="PS50001"/>
    </source>
</evidence>
<feature type="region of interest" description="Disordered" evidence="5">
    <location>
        <begin position="471"/>
        <end position="491"/>
    </location>
</feature>
<feature type="compositionally biased region" description="Polar residues" evidence="5">
    <location>
        <begin position="1"/>
        <end position="18"/>
    </location>
</feature>
<keyword evidence="2" id="KW-0597">Phosphoprotein</keyword>
<dbReference type="Ensembl" id="ENSEBUT00000013133.1">
    <property type="protein sequence ID" value="ENSEBUP00000012557.1"/>
    <property type="gene ID" value="ENSEBUG00000007969.1"/>
</dbReference>
<evidence type="ECO:0000313" key="8">
    <source>
        <dbReference type="Proteomes" id="UP000694388"/>
    </source>
</evidence>
<dbReference type="PRINTS" id="PR00401">
    <property type="entry name" value="SH2DOMAIN"/>
</dbReference>
<dbReference type="PROSITE" id="PS50001">
    <property type="entry name" value="SH2"/>
    <property type="match status" value="1"/>
</dbReference>
<dbReference type="InterPro" id="IPR036860">
    <property type="entry name" value="SH2_dom_sf"/>
</dbReference>
<dbReference type="InterPro" id="IPR000980">
    <property type="entry name" value="SH2"/>
</dbReference>
<dbReference type="SUPFAM" id="SSF50729">
    <property type="entry name" value="PH domain-like"/>
    <property type="match status" value="1"/>
</dbReference>
<feature type="region of interest" description="Disordered" evidence="5">
    <location>
        <begin position="155"/>
        <end position="178"/>
    </location>
</feature>
<dbReference type="SUPFAM" id="SSF109805">
    <property type="entry name" value="Phenylalanine zipper"/>
    <property type="match status" value="1"/>
</dbReference>
<dbReference type="Proteomes" id="UP000694388">
    <property type="component" value="Unplaced"/>
</dbReference>
<dbReference type="PANTHER" id="PTHR10872:SF2">
    <property type="entry name" value="LNK, ISOFORM D"/>
    <property type="match status" value="1"/>
</dbReference>
<evidence type="ECO:0000313" key="7">
    <source>
        <dbReference type="Ensembl" id="ENSEBUP00000012557.1"/>
    </source>
</evidence>
<dbReference type="AlphaFoldDB" id="A0A8C4WUY5"/>
<keyword evidence="8" id="KW-1185">Reference proteome</keyword>
<evidence type="ECO:0000256" key="3">
    <source>
        <dbReference type="ARBA" id="ARBA00022999"/>
    </source>
</evidence>
<feature type="region of interest" description="Disordered" evidence="5">
    <location>
        <begin position="708"/>
        <end position="788"/>
    </location>
</feature>
<protein>
    <recommendedName>
        <fullName evidence="6">SH2 domain-containing protein</fullName>
    </recommendedName>
</protein>
<dbReference type="SUPFAM" id="SSF55550">
    <property type="entry name" value="SH2 domain"/>
    <property type="match status" value="1"/>
</dbReference>
<dbReference type="Gene3D" id="3.30.505.10">
    <property type="entry name" value="SH2 domain"/>
    <property type="match status" value="1"/>
</dbReference>
<comment type="similarity">
    <text evidence="1">Belongs to the SH2B adapter family.</text>
</comment>
<dbReference type="PANTHER" id="PTHR10872">
    <property type="entry name" value="SH2B ADAPTER PROTEIN"/>
    <property type="match status" value="1"/>
</dbReference>